<sequence length="282" mass="32424">MSTILNINNISKHFKDFSLNNISFTLDRGYVMGFIGSNGSGKTTTIKLIMNLLSADSGSIEVFGLDHKKNEKSIKDRIGFIYDECYFFEHLSIMDNANILGPLYSQWDKEVFLNYVKRFELNPKQKLKKLSKGMKTKFQIAFALSHNAEFLIMDEPTAGLDPVFRREFLDIIYDVMQDDHRSVFFSSHITSDLDRIADFVTFIDKGKIIFSQSMEVVKESYIILKGNNEILKSINKDHLIGLRQSSVGFEALTTDKNYYSNKFGDSIVLEKPNLEDLMFYSK</sequence>
<dbReference type="CDD" id="cd03230">
    <property type="entry name" value="ABC_DR_subfamily_A"/>
    <property type="match status" value="1"/>
</dbReference>
<dbReference type="SMART" id="SM00382">
    <property type="entry name" value="AAA"/>
    <property type="match status" value="1"/>
</dbReference>
<comment type="caution">
    <text evidence="5">The sequence shown here is derived from an EMBL/GenBank/DDBJ whole genome shotgun (WGS) entry which is preliminary data.</text>
</comment>
<dbReference type="InterPro" id="IPR003593">
    <property type="entry name" value="AAA+_ATPase"/>
</dbReference>
<evidence type="ECO:0000313" key="5">
    <source>
        <dbReference type="EMBL" id="TCT16177.1"/>
    </source>
</evidence>
<accession>A0A4V2V0I0</accession>
<dbReference type="InterPro" id="IPR027417">
    <property type="entry name" value="P-loop_NTPase"/>
</dbReference>
<dbReference type="RefSeq" id="WP_132250372.1">
    <property type="nucleotide sequence ID" value="NZ_SMAL01000002.1"/>
</dbReference>
<dbReference type="PROSITE" id="PS50893">
    <property type="entry name" value="ABC_TRANSPORTER_2"/>
    <property type="match status" value="1"/>
</dbReference>
<reference evidence="5 6" key="1">
    <citation type="submission" date="2019-03" db="EMBL/GenBank/DDBJ databases">
        <title>Genomic Encyclopedia of Type Strains, Phase IV (KMG-IV): sequencing the most valuable type-strain genomes for metagenomic binning, comparative biology and taxonomic classification.</title>
        <authorList>
            <person name="Goeker M."/>
        </authorList>
    </citation>
    <scope>NUCLEOTIDE SEQUENCE [LARGE SCALE GENOMIC DNA]</scope>
    <source>
        <strain evidence="5 6">DSM 24629</strain>
    </source>
</reference>
<evidence type="ECO:0000256" key="1">
    <source>
        <dbReference type="ARBA" id="ARBA00022448"/>
    </source>
</evidence>
<evidence type="ECO:0000256" key="3">
    <source>
        <dbReference type="ARBA" id="ARBA00022840"/>
    </source>
</evidence>
<dbReference type="PANTHER" id="PTHR42939">
    <property type="entry name" value="ABC TRANSPORTER ATP-BINDING PROTEIN ALBC-RELATED"/>
    <property type="match status" value="1"/>
</dbReference>
<protein>
    <submittedName>
        <fullName evidence="5">ABC-2 type transport system ATP-binding protein</fullName>
    </submittedName>
</protein>
<gene>
    <name evidence="5" type="ORF">EDC18_102193</name>
</gene>
<dbReference type="PANTHER" id="PTHR42939:SF3">
    <property type="entry name" value="ABC TRANSPORTER ATP-BINDING COMPONENT"/>
    <property type="match status" value="1"/>
</dbReference>
<dbReference type="Proteomes" id="UP000294902">
    <property type="component" value="Unassembled WGS sequence"/>
</dbReference>
<dbReference type="Pfam" id="PF00005">
    <property type="entry name" value="ABC_tran"/>
    <property type="match status" value="1"/>
</dbReference>
<keyword evidence="2" id="KW-0547">Nucleotide-binding</keyword>
<evidence type="ECO:0000256" key="2">
    <source>
        <dbReference type="ARBA" id="ARBA00022741"/>
    </source>
</evidence>
<evidence type="ECO:0000313" key="6">
    <source>
        <dbReference type="Proteomes" id="UP000294902"/>
    </source>
</evidence>
<keyword evidence="6" id="KW-1185">Reference proteome</keyword>
<dbReference type="GO" id="GO:0016887">
    <property type="term" value="F:ATP hydrolysis activity"/>
    <property type="evidence" value="ECO:0007669"/>
    <property type="project" value="InterPro"/>
</dbReference>
<name>A0A4V2V0I0_9FIRM</name>
<proteinExistence type="predicted"/>
<organism evidence="5 6">
    <name type="scientific">Natranaerovirga pectinivora</name>
    <dbReference type="NCBI Taxonomy" id="682400"/>
    <lineage>
        <taxon>Bacteria</taxon>
        <taxon>Bacillati</taxon>
        <taxon>Bacillota</taxon>
        <taxon>Clostridia</taxon>
        <taxon>Lachnospirales</taxon>
        <taxon>Natranaerovirgaceae</taxon>
        <taxon>Natranaerovirga</taxon>
    </lineage>
</organism>
<dbReference type="OrthoDB" id="9804819at2"/>
<dbReference type="SUPFAM" id="SSF52540">
    <property type="entry name" value="P-loop containing nucleoside triphosphate hydrolases"/>
    <property type="match status" value="1"/>
</dbReference>
<keyword evidence="3 5" id="KW-0067">ATP-binding</keyword>
<dbReference type="AlphaFoldDB" id="A0A4V2V0I0"/>
<evidence type="ECO:0000259" key="4">
    <source>
        <dbReference type="PROSITE" id="PS50893"/>
    </source>
</evidence>
<dbReference type="InterPro" id="IPR003439">
    <property type="entry name" value="ABC_transporter-like_ATP-bd"/>
</dbReference>
<dbReference type="GO" id="GO:0005524">
    <property type="term" value="F:ATP binding"/>
    <property type="evidence" value="ECO:0007669"/>
    <property type="project" value="UniProtKB-KW"/>
</dbReference>
<keyword evidence="1" id="KW-0813">Transport</keyword>
<dbReference type="InterPro" id="IPR051782">
    <property type="entry name" value="ABC_Transporter_VariousFunc"/>
</dbReference>
<dbReference type="Gene3D" id="3.40.50.300">
    <property type="entry name" value="P-loop containing nucleotide triphosphate hydrolases"/>
    <property type="match status" value="1"/>
</dbReference>
<feature type="domain" description="ABC transporter" evidence="4">
    <location>
        <begin position="2"/>
        <end position="230"/>
    </location>
</feature>
<dbReference type="EMBL" id="SMAL01000002">
    <property type="protein sequence ID" value="TCT16177.1"/>
    <property type="molecule type" value="Genomic_DNA"/>
</dbReference>